<evidence type="ECO:0000313" key="4">
    <source>
        <dbReference type="EMBL" id="CAE0403379.1"/>
    </source>
</evidence>
<reference evidence="4" key="1">
    <citation type="submission" date="2021-01" db="EMBL/GenBank/DDBJ databases">
        <authorList>
            <person name="Corre E."/>
            <person name="Pelletier E."/>
            <person name="Niang G."/>
            <person name="Scheremetjew M."/>
            <person name="Finn R."/>
            <person name="Kale V."/>
            <person name="Holt S."/>
            <person name="Cochrane G."/>
            <person name="Meng A."/>
            <person name="Brown T."/>
            <person name="Cohen L."/>
        </authorList>
    </citation>
    <scope>NUCLEOTIDE SEQUENCE</scope>
    <source>
        <strain evidence="4">CCMP127</strain>
    </source>
</reference>
<dbReference type="PANTHER" id="PTHR11575:SF48">
    <property type="entry name" value="5'-NUCLEOTIDASE"/>
    <property type="match status" value="1"/>
</dbReference>
<dbReference type="InterPro" id="IPR006179">
    <property type="entry name" value="5_nucleotidase/apyrase"/>
</dbReference>
<dbReference type="EMBL" id="HBIM01001814">
    <property type="protein sequence ID" value="CAE0403379.1"/>
    <property type="molecule type" value="Transcribed_RNA"/>
</dbReference>
<organism evidence="4">
    <name type="scientific">Amphora coffeiformis</name>
    <dbReference type="NCBI Taxonomy" id="265554"/>
    <lineage>
        <taxon>Eukaryota</taxon>
        <taxon>Sar</taxon>
        <taxon>Stramenopiles</taxon>
        <taxon>Ochrophyta</taxon>
        <taxon>Bacillariophyta</taxon>
        <taxon>Bacillariophyceae</taxon>
        <taxon>Bacillariophycidae</taxon>
        <taxon>Thalassiophysales</taxon>
        <taxon>Catenulaceae</taxon>
        <taxon>Amphora</taxon>
    </lineage>
</organism>
<evidence type="ECO:0000256" key="2">
    <source>
        <dbReference type="SAM" id="MobiDB-lite"/>
    </source>
</evidence>
<sequence length="594" mass="66010">MLTGDFLAPYLLSSVDAGAGMMHALKRTPIDALTWGNHEADIDHRTVCRHVREWPGIWINSNMQDHDAMEHQVPYHVIEMKSPDGKGTYRVGFIAVLSNDPKLYSQFKAPGAFGGATIEDPWETLEKYNNILVEEEKCDLVIPLEHLYVHENRVTCEKFDFPVILSGHDHHKMDTKINGTRVIKPGMDGVFATVLEIVFQEGQSKPIIRSNFVEMASYEPDPVLKAETDQAYDVLEPLRNTELAGILPQFKPLSSKNARGSLTSMGRLICSMLKTALDQTVGSIDAVILMGGNIRANEDYDDDAFFSLETLEAEIKPDEIVGIVEIPGDILAAGIESTHSGPPIPGWMQFDDGIREESKNGKPCITMVSGQPLDVHRKYRVATKIKDLTNGQSPPLTEYFKANMDQLPSKGDYHNIHAELMGFFARSLFHKLWDATSELIENPLDVIQETSHPTPHLSEVEGRLRHAVLDRDGSGKLSVEDIHVGLRDFLGLRVNDDIKILAKAIHSCADVTGDGCVTVQDFKVFCTKMPREYRLPRKWSNAFPDPLPVSETTTEASPEGADFATLEVFEETESPMKRVDTEATALGQGSDSSE</sequence>
<dbReference type="InterPro" id="IPR011992">
    <property type="entry name" value="EF-hand-dom_pair"/>
</dbReference>
<feature type="domain" description="EF-hand" evidence="3">
    <location>
        <begin position="467"/>
        <end position="492"/>
    </location>
</feature>
<dbReference type="AlphaFoldDB" id="A0A7S3KWW6"/>
<name>A0A7S3KWW6_9STRA</name>
<keyword evidence="1" id="KW-0106">Calcium</keyword>
<dbReference type="GO" id="GO:0016787">
    <property type="term" value="F:hydrolase activity"/>
    <property type="evidence" value="ECO:0007669"/>
    <property type="project" value="InterPro"/>
</dbReference>
<dbReference type="InterPro" id="IPR002048">
    <property type="entry name" value="EF_hand_dom"/>
</dbReference>
<dbReference type="InterPro" id="IPR018247">
    <property type="entry name" value="EF_Hand_1_Ca_BS"/>
</dbReference>
<accession>A0A7S3KWW6</accession>
<evidence type="ECO:0000259" key="3">
    <source>
        <dbReference type="PROSITE" id="PS50222"/>
    </source>
</evidence>
<dbReference type="GO" id="GO:0005509">
    <property type="term" value="F:calcium ion binding"/>
    <property type="evidence" value="ECO:0007669"/>
    <property type="project" value="InterPro"/>
</dbReference>
<feature type="region of interest" description="Disordered" evidence="2">
    <location>
        <begin position="571"/>
        <end position="594"/>
    </location>
</feature>
<dbReference type="Gene3D" id="1.10.238.10">
    <property type="entry name" value="EF-hand"/>
    <property type="match status" value="1"/>
</dbReference>
<dbReference type="InterPro" id="IPR029052">
    <property type="entry name" value="Metallo-depent_PP-like"/>
</dbReference>
<evidence type="ECO:0000256" key="1">
    <source>
        <dbReference type="ARBA" id="ARBA00022837"/>
    </source>
</evidence>
<dbReference type="PANTHER" id="PTHR11575">
    <property type="entry name" value="5'-NUCLEOTIDASE-RELATED"/>
    <property type="match status" value="1"/>
</dbReference>
<dbReference type="PROSITE" id="PS50222">
    <property type="entry name" value="EF_HAND_2"/>
    <property type="match status" value="1"/>
</dbReference>
<dbReference type="PROSITE" id="PS00018">
    <property type="entry name" value="EF_HAND_1"/>
    <property type="match status" value="1"/>
</dbReference>
<dbReference type="SUPFAM" id="SSF56300">
    <property type="entry name" value="Metallo-dependent phosphatases"/>
    <property type="match status" value="1"/>
</dbReference>
<gene>
    <name evidence="4" type="ORF">ACOF00016_LOCUS1587</name>
</gene>
<dbReference type="Gene3D" id="3.60.21.10">
    <property type="match status" value="1"/>
</dbReference>
<protein>
    <recommendedName>
        <fullName evidence="3">EF-hand domain-containing protein</fullName>
    </recommendedName>
</protein>
<dbReference type="GO" id="GO:0009166">
    <property type="term" value="P:nucleotide catabolic process"/>
    <property type="evidence" value="ECO:0007669"/>
    <property type="project" value="InterPro"/>
</dbReference>
<proteinExistence type="predicted"/>
<dbReference type="SUPFAM" id="SSF47473">
    <property type="entry name" value="EF-hand"/>
    <property type="match status" value="1"/>
</dbReference>